<evidence type="ECO:0000256" key="1">
    <source>
        <dbReference type="SAM" id="MobiDB-lite"/>
    </source>
</evidence>
<accession>A0A8T0FG15</accession>
<protein>
    <submittedName>
        <fullName evidence="2">Uncharacterized protein</fullName>
    </submittedName>
</protein>
<dbReference type="EMBL" id="JABXBU010000012">
    <property type="protein sequence ID" value="KAF8789345.1"/>
    <property type="molecule type" value="Genomic_DNA"/>
</dbReference>
<organism evidence="2 3">
    <name type="scientific">Argiope bruennichi</name>
    <name type="common">Wasp spider</name>
    <name type="synonym">Aranea bruennichi</name>
    <dbReference type="NCBI Taxonomy" id="94029"/>
    <lineage>
        <taxon>Eukaryota</taxon>
        <taxon>Metazoa</taxon>
        <taxon>Ecdysozoa</taxon>
        <taxon>Arthropoda</taxon>
        <taxon>Chelicerata</taxon>
        <taxon>Arachnida</taxon>
        <taxon>Araneae</taxon>
        <taxon>Araneomorphae</taxon>
        <taxon>Entelegynae</taxon>
        <taxon>Araneoidea</taxon>
        <taxon>Araneidae</taxon>
        <taxon>Argiope</taxon>
    </lineage>
</organism>
<reference evidence="2" key="1">
    <citation type="journal article" date="2020" name="bioRxiv">
        <title>Chromosome-level reference genome of the European wasp spider Argiope bruennichi: a resource for studies on range expansion and evolutionary adaptation.</title>
        <authorList>
            <person name="Sheffer M.M."/>
            <person name="Hoppe A."/>
            <person name="Krehenwinkel H."/>
            <person name="Uhl G."/>
            <person name="Kuss A.W."/>
            <person name="Jensen L."/>
            <person name="Jensen C."/>
            <person name="Gillespie R.G."/>
            <person name="Hoff K.J."/>
            <person name="Prost S."/>
        </authorList>
    </citation>
    <scope>NUCLEOTIDE SEQUENCE</scope>
</reference>
<name>A0A8T0FG15_ARGBR</name>
<comment type="caution">
    <text evidence="2">The sequence shown here is derived from an EMBL/GenBank/DDBJ whole genome shotgun (WGS) entry which is preliminary data.</text>
</comment>
<sequence>MNSDDEYCIPEDIEDEFLRSIAVMAKNVLNQKETLENIFKKHVRAYNTTLKERCSAKFLQAMIQNHKPIFQTASGIISPRCSGDSAEKITEASCVINLNHHLKSQVGSSTEGGLSFDDAENGESESVHTVTKTYVESQLKVTSANKNFKEQDGTAISVNAEDETVGNLSSSLNSYKEIDKMYDTQDMHQQERFNLYGKPETITRLSFYDQDTEDQANKISQENQTIVAGQERNAVITLNNSIGENRVDEFLETVSSVFDSDSLDAHSKENFKVDRKHETITEFSVSDQDTASLTTETLHRHETIVANPERKITTSLNNATDESRNSRISELYSKTEDERFNNLNINAQEKFNVDGNPANIIRFSIYNEHTNCLPNKTPDKNQTMITSPQRQSRTLTKYTTDDIMRLIREGRNRSCEEETKNSDRHIIKEQESFLPVEKTASNLSADHQGVCTSYKTPEKFQKIDANIRKKEKTPVKSIMIKIVSVRSLSNDQKDIKTSHVRNKNKRKSIDYSEETATTTCSSAEDQEFVVPLKMPKIRSEITANDKKIADVSAMANHDSFILIDENSKNHKKIFNLADDSTIHDNNSLNPDDDSSMDYSSSLNAAGDSTTNGISCFNGAGDSAMNGISSFNAAGDSAMNGISSFNASGDSAMNGISSFKAAGTSATNGISSFKAAGASATNGISSFKAAGTSATNGISSFNASGASATNDISSFNASGASATNDISSFNASGASATNGISSFNASGDSAMNGISSFNVAGESFTEDIGPFNFAGDSAVNAYDSFNQRNNNFINEHDIAHLADKSVIDNMSAIPDNKHEILSVSPVEKFEKTAYHTTMAQDCASCFTAKNEQKKTVDAVQDNSNSKNDQIRINCAVPFESKDVESLTSRMQNLSPSVKRSFDGVSKKTMVNVPVGSDETFVRQLFLRDDLQKLATPPRESPISNVPIPKSDDIYFTQKLKFIEMLKDRKAHISRHLHLFFEDHCDLIFLYEYIKTIATIIFNSIKEYNEDLPETVINVLEKASKLLNKVISWKYDTQTDLKVWNNILEKIQRIHEDIKHFKKVKKRNITLQDLQNWETRFRTLNKTVDDMILLREISRPTVLQFGYELENLIQLFIRYTLLVGLLKPSSRVSSDLECR</sequence>
<dbReference type="Proteomes" id="UP000807504">
    <property type="component" value="Unassembled WGS sequence"/>
</dbReference>
<dbReference type="AlphaFoldDB" id="A0A8T0FG15"/>
<feature type="region of interest" description="Disordered" evidence="1">
    <location>
        <begin position="580"/>
        <end position="599"/>
    </location>
</feature>
<proteinExistence type="predicted"/>
<evidence type="ECO:0000313" key="2">
    <source>
        <dbReference type="EMBL" id="KAF8789345.1"/>
    </source>
</evidence>
<gene>
    <name evidence="2" type="ORF">HNY73_007286</name>
</gene>
<keyword evidence="3" id="KW-1185">Reference proteome</keyword>
<evidence type="ECO:0000313" key="3">
    <source>
        <dbReference type="Proteomes" id="UP000807504"/>
    </source>
</evidence>
<reference evidence="2" key="2">
    <citation type="submission" date="2020-06" db="EMBL/GenBank/DDBJ databases">
        <authorList>
            <person name="Sheffer M."/>
        </authorList>
    </citation>
    <scope>NUCLEOTIDE SEQUENCE</scope>
</reference>